<dbReference type="EMBL" id="GGEC01041905">
    <property type="protein sequence ID" value="MBX22389.1"/>
    <property type="molecule type" value="Transcribed_RNA"/>
</dbReference>
<accession>A0A2P2LWN8</accession>
<protein>
    <submittedName>
        <fullName evidence="1">Uncharacterized protein</fullName>
    </submittedName>
</protein>
<reference evidence="1" key="1">
    <citation type="submission" date="2018-02" db="EMBL/GenBank/DDBJ databases">
        <title>Rhizophora mucronata_Transcriptome.</title>
        <authorList>
            <person name="Meera S.P."/>
            <person name="Sreeshan A."/>
            <person name="Augustine A."/>
        </authorList>
    </citation>
    <scope>NUCLEOTIDE SEQUENCE</scope>
    <source>
        <tissue evidence="1">Leaf</tissue>
    </source>
</reference>
<evidence type="ECO:0000313" key="1">
    <source>
        <dbReference type="EMBL" id="MBX22389.1"/>
    </source>
</evidence>
<proteinExistence type="predicted"/>
<sequence length="79" mass="9091">MQCWLTFKVSYHCFRIVSVVKFLKVCNFVSPISRTRPASQITNIARLKPSFSIKKIIPCTTSKPVNREMSSDNQILELN</sequence>
<dbReference type="AlphaFoldDB" id="A0A2P2LWN8"/>
<organism evidence="1">
    <name type="scientific">Rhizophora mucronata</name>
    <name type="common">Asiatic mangrove</name>
    <dbReference type="NCBI Taxonomy" id="61149"/>
    <lineage>
        <taxon>Eukaryota</taxon>
        <taxon>Viridiplantae</taxon>
        <taxon>Streptophyta</taxon>
        <taxon>Embryophyta</taxon>
        <taxon>Tracheophyta</taxon>
        <taxon>Spermatophyta</taxon>
        <taxon>Magnoliopsida</taxon>
        <taxon>eudicotyledons</taxon>
        <taxon>Gunneridae</taxon>
        <taxon>Pentapetalae</taxon>
        <taxon>rosids</taxon>
        <taxon>fabids</taxon>
        <taxon>Malpighiales</taxon>
        <taxon>Rhizophoraceae</taxon>
        <taxon>Rhizophora</taxon>
    </lineage>
</organism>
<name>A0A2P2LWN8_RHIMU</name>